<evidence type="ECO:0000313" key="3">
    <source>
        <dbReference type="Proteomes" id="UP001066276"/>
    </source>
</evidence>
<evidence type="ECO:0000313" key="2">
    <source>
        <dbReference type="EMBL" id="KAJ1121110.1"/>
    </source>
</evidence>
<accession>A0AAV7NYG5</accession>
<evidence type="ECO:0000256" key="1">
    <source>
        <dbReference type="SAM" id="MobiDB-lite"/>
    </source>
</evidence>
<protein>
    <submittedName>
        <fullName evidence="2">Uncharacterized protein</fullName>
    </submittedName>
</protein>
<organism evidence="2 3">
    <name type="scientific">Pleurodeles waltl</name>
    <name type="common">Iberian ribbed newt</name>
    <dbReference type="NCBI Taxonomy" id="8319"/>
    <lineage>
        <taxon>Eukaryota</taxon>
        <taxon>Metazoa</taxon>
        <taxon>Chordata</taxon>
        <taxon>Craniata</taxon>
        <taxon>Vertebrata</taxon>
        <taxon>Euteleostomi</taxon>
        <taxon>Amphibia</taxon>
        <taxon>Batrachia</taxon>
        <taxon>Caudata</taxon>
        <taxon>Salamandroidea</taxon>
        <taxon>Salamandridae</taxon>
        <taxon>Pleurodelinae</taxon>
        <taxon>Pleurodeles</taxon>
    </lineage>
</organism>
<dbReference type="EMBL" id="JANPWB010000012">
    <property type="protein sequence ID" value="KAJ1121110.1"/>
    <property type="molecule type" value="Genomic_DNA"/>
</dbReference>
<reference evidence="2" key="1">
    <citation type="journal article" date="2022" name="bioRxiv">
        <title>Sequencing and chromosome-scale assembly of the giantPleurodeles waltlgenome.</title>
        <authorList>
            <person name="Brown T."/>
            <person name="Elewa A."/>
            <person name="Iarovenko S."/>
            <person name="Subramanian E."/>
            <person name="Araus A.J."/>
            <person name="Petzold A."/>
            <person name="Susuki M."/>
            <person name="Suzuki K.-i.T."/>
            <person name="Hayashi T."/>
            <person name="Toyoda A."/>
            <person name="Oliveira C."/>
            <person name="Osipova E."/>
            <person name="Leigh N.D."/>
            <person name="Simon A."/>
            <person name="Yun M.H."/>
        </authorList>
    </citation>
    <scope>NUCLEOTIDE SEQUENCE</scope>
    <source>
        <strain evidence="2">20211129_DDA</strain>
        <tissue evidence="2">Liver</tissue>
    </source>
</reference>
<dbReference type="AlphaFoldDB" id="A0AAV7NYG5"/>
<dbReference type="Proteomes" id="UP001066276">
    <property type="component" value="Chromosome 8"/>
</dbReference>
<feature type="region of interest" description="Disordered" evidence="1">
    <location>
        <begin position="125"/>
        <end position="145"/>
    </location>
</feature>
<comment type="caution">
    <text evidence="2">The sequence shown here is derived from an EMBL/GenBank/DDBJ whole genome shotgun (WGS) entry which is preliminary data.</text>
</comment>
<sequence length="216" mass="23162">MSACCLAKGKQNLGKNVKDCNTGVSRPRAAQLGPAPTATLAAGPEAESRESLLCCWCRRWLYLHWGPRLRSGRRTPQACCVWAAERPGPRSCLRPGGSRGRDPPGLNLRQLLYSRPSRRPSHGCIGPAGGAGDGSTPLTKPRGSRVEGGCPLQKQHCINEGLLLRPTAHSSRRPPKEVGTAVPWTPWLEEGPTPAAAAACQVKRPLHQRRASCCAT</sequence>
<proteinExistence type="predicted"/>
<name>A0AAV7NYG5_PLEWA</name>
<gene>
    <name evidence="2" type="ORF">NDU88_009238</name>
</gene>
<keyword evidence="3" id="KW-1185">Reference proteome</keyword>